<accession>A0A8S5UV82</accession>
<reference evidence="1" key="1">
    <citation type="journal article" date="2021" name="Proc. Natl. Acad. Sci. U.S.A.">
        <title>A Catalog of Tens of Thousands of Viruses from Human Metagenomes Reveals Hidden Associations with Chronic Diseases.</title>
        <authorList>
            <person name="Tisza M.J."/>
            <person name="Buck C.B."/>
        </authorList>
    </citation>
    <scope>NUCLEOTIDE SEQUENCE</scope>
    <source>
        <strain evidence="1">CtaDn21</strain>
    </source>
</reference>
<protein>
    <submittedName>
        <fullName evidence="1">Uncharacterized protein</fullName>
    </submittedName>
</protein>
<sequence length="81" mass="9689">MNQDEQYVVLDVNLVPMIYRNVHGQVVKCCLLKPIKSIHLIDSLLLTKQEIEQYDKRLLDFAYTYKKRGLYDLELQKAFER</sequence>
<proteinExistence type="predicted"/>
<dbReference type="EMBL" id="BK016144">
    <property type="protein sequence ID" value="DAF98298.1"/>
    <property type="molecule type" value="Genomic_DNA"/>
</dbReference>
<name>A0A8S5UV82_9CAUD</name>
<organism evidence="1">
    <name type="scientific">Siphoviridae sp. ctaDn21</name>
    <dbReference type="NCBI Taxonomy" id="2825563"/>
    <lineage>
        <taxon>Viruses</taxon>
        <taxon>Duplodnaviria</taxon>
        <taxon>Heunggongvirae</taxon>
        <taxon>Uroviricota</taxon>
        <taxon>Caudoviricetes</taxon>
    </lineage>
</organism>
<evidence type="ECO:0000313" key="1">
    <source>
        <dbReference type="EMBL" id="DAF98298.1"/>
    </source>
</evidence>